<protein>
    <submittedName>
        <fullName evidence="2">Membrane selenoprotein</fullName>
    </submittedName>
</protein>
<reference evidence="2 3" key="1">
    <citation type="submission" date="2020-02" db="EMBL/GenBank/DDBJ databases">
        <title>Draft genome sequence of Haematococcus lacustris strain NIES-144.</title>
        <authorList>
            <person name="Morimoto D."/>
            <person name="Nakagawa S."/>
            <person name="Yoshida T."/>
            <person name="Sawayama S."/>
        </authorList>
    </citation>
    <scope>NUCLEOTIDE SEQUENCE [LARGE SCALE GENOMIC DNA]</scope>
    <source>
        <strain evidence="2 3">NIES-144</strain>
    </source>
</reference>
<sequence>MCRSKGIHGLACLTLVGWLFSILFTYSGFVLMISAVFWSASLGSKIKAAMDLLTNASVLEHLMRGPHHRGIKLLP</sequence>
<comment type="caution">
    <text evidence="2">The sequence shown here is derived from an EMBL/GenBank/DDBJ whole genome shotgun (WGS) entry which is preliminary data.</text>
</comment>
<dbReference type="AlphaFoldDB" id="A0A699ZMN1"/>
<name>A0A699ZMN1_HAELA</name>
<evidence type="ECO:0000256" key="1">
    <source>
        <dbReference type="SAM" id="Phobius"/>
    </source>
</evidence>
<dbReference type="EMBL" id="BLLF01001711">
    <property type="protein sequence ID" value="GFH20859.1"/>
    <property type="molecule type" value="Genomic_DNA"/>
</dbReference>
<feature type="non-terminal residue" evidence="2">
    <location>
        <position position="75"/>
    </location>
</feature>
<accession>A0A699ZMN1</accession>
<keyword evidence="3" id="KW-1185">Reference proteome</keyword>
<feature type="non-terminal residue" evidence="2">
    <location>
        <position position="1"/>
    </location>
</feature>
<gene>
    <name evidence="2" type="ORF">HaLaN_18053</name>
</gene>
<proteinExistence type="predicted"/>
<keyword evidence="1" id="KW-0812">Transmembrane</keyword>
<keyword evidence="1" id="KW-1133">Transmembrane helix</keyword>
<organism evidence="2 3">
    <name type="scientific">Haematococcus lacustris</name>
    <name type="common">Green alga</name>
    <name type="synonym">Haematococcus pluvialis</name>
    <dbReference type="NCBI Taxonomy" id="44745"/>
    <lineage>
        <taxon>Eukaryota</taxon>
        <taxon>Viridiplantae</taxon>
        <taxon>Chlorophyta</taxon>
        <taxon>core chlorophytes</taxon>
        <taxon>Chlorophyceae</taxon>
        <taxon>CS clade</taxon>
        <taxon>Chlamydomonadales</taxon>
        <taxon>Haematococcaceae</taxon>
        <taxon>Haematococcus</taxon>
    </lineage>
</organism>
<feature type="transmembrane region" description="Helical" evidence="1">
    <location>
        <begin position="12"/>
        <end position="38"/>
    </location>
</feature>
<keyword evidence="1" id="KW-0472">Membrane</keyword>
<dbReference type="Proteomes" id="UP000485058">
    <property type="component" value="Unassembled WGS sequence"/>
</dbReference>
<evidence type="ECO:0000313" key="2">
    <source>
        <dbReference type="EMBL" id="GFH20859.1"/>
    </source>
</evidence>
<evidence type="ECO:0000313" key="3">
    <source>
        <dbReference type="Proteomes" id="UP000485058"/>
    </source>
</evidence>